<evidence type="ECO:0000259" key="7">
    <source>
        <dbReference type="SMART" id="SM00900"/>
    </source>
</evidence>
<dbReference type="GO" id="GO:0010181">
    <property type="term" value="F:FMN binding"/>
    <property type="evidence" value="ECO:0007669"/>
    <property type="project" value="InterPro"/>
</dbReference>
<accession>A0A9E2NSI7</accession>
<keyword evidence="6" id="KW-0812">Transmembrane</keyword>
<evidence type="ECO:0000256" key="5">
    <source>
        <dbReference type="ARBA" id="ARBA00022982"/>
    </source>
</evidence>
<evidence type="ECO:0000313" key="9">
    <source>
        <dbReference type="Proteomes" id="UP000824150"/>
    </source>
</evidence>
<name>A0A9E2NSI7_9GAMM</name>
<keyword evidence="3" id="KW-0285">Flavoprotein</keyword>
<dbReference type="PANTHER" id="PTHR36118:SF1">
    <property type="entry name" value="ION-TRANSLOCATING OXIDOREDUCTASE COMPLEX SUBUNIT G"/>
    <property type="match status" value="1"/>
</dbReference>
<keyword evidence="6" id="KW-1133">Transmembrane helix</keyword>
<keyword evidence="6" id="KW-0472">Membrane</keyword>
<evidence type="ECO:0000256" key="1">
    <source>
        <dbReference type="ARBA" id="ARBA00022448"/>
    </source>
</evidence>
<organism evidence="8 9">
    <name type="scientific">Candidatus Anaerobiospirillum merdipullorum</name>
    <dbReference type="NCBI Taxonomy" id="2838450"/>
    <lineage>
        <taxon>Bacteria</taxon>
        <taxon>Pseudomonadati</taxon>
        <taxon>Pseudomonadota</taxon>
        <taxon>Gammaproteobacteria</taxon>
        <taxon>Aeromonadales</taxon>
        <taxon>Succinivibrionaceae</taxon>
        <taxon>Anaerobiospirillum</taxon>
    </lineage>
</organism>
<dbReference type="PIRSF" id="PIRSF006091">
    <property type="entry name" value="E_trnsport_RnfG"/>
    <property type="match status" value="1"/>
</dbReference>
<dbReference type="SMART" id="SM00900">
    <property type="entry name" value="FMN_bind"/>
    <property type="match status" value="1"/>
</dbReference>
<evidence type="ECO:0000256" key="2">
    <source>
        <dbReference type="ARBA" id="ARBA00022553"/>
    </source>
</evidence>
<keyword evidence="4" id="KW-0288">FMN</keyword>
<feature type="domain" description="FMN-binding" evidence="7">
    <location>
        <begin position="105"/>
        <end position="194"/>
    </location>
</feature>
<evidence type="ECO:0000256" key="4">
    <source>
        <dbReference type="ARBA" id="ARBA00022643"/>
    </source>
</evidence>
<dbReference type="GO" id="GO:0009055">
    <property type="term" value="F:electron transfer activity"/>
    <property type="evidence" value="ECO:0007669"/>
    <property type="project" value="InterPro"/>
</dbReference>
<evidence type="ECO:0000256" key="6">
    <source>
        <dbReference type="SAM" id="Phobius"/>
    </source>
</evidence>
<evidence type="ECO:0000313" key="8">
    <source>
        <dbReference type="EMBL" id="MBU3827286.1"/>
    </source>
</evidence>
<dbReference type="AlphaFoldDB" id="A0A9E2NSI7"/>
<sequence>MAYLNTHLNARALIAGLILALIGAICFGLIIWAQADTRALISHNRGAAEMQVISTLLPPEHFGQDLDLDCRLISDPRIGRNMKLITATKDGEVKGYIMQYSTARGYSNPLILAASFEADKRLYRVDIQFSRETPGIGDKVERRRGNYLDALQGKDLNNVRWDVKKFGGDFDYFTGATVTSRAVILASRDALAVLQDAKPTTLPRCRIR</sequence>
<dbReference type="PANTHER" id="PTHR36118">
    <property type="entry name" value="ION-TRANSLOCATING OXIDOREDUCTASE COMPLEX SUBUNIT G"/>
    <property type="match status" value="1"/>
</dbReference>
<proteinExistence type="predicted"/>
<dbReference type="NCBIfam" id="TIGR01947">
    <property type="entry name" value="rnfG"/>
    <property type="match status" value="1"/>
</dbReference>
<dbReference type="InterPro" id="IPR007329">
    <property type="entry name" value="FMN-bd"/>
</dbReference>
<gene>
    <name evidence="8" type="ORF">IAA31_07335</name>
</gene>
<keyword evidence="5" id="KW-0249">Electron transport</keyword>
<dbReference type="Proteomes" id="UP000824150">
    <property type="component" value="Unassembled WGS sequence"/>
</dbReference>
<evidence type="ECO:0000256" key="3">
    <source>
        <dbReference type="ARBA" id="ARBA00022630"/>
    </source>
</evidence>
<feature type="transmembrane region" description="Helical" evidence="6">
    <location>
        <begin position="12"/>
        <end position="33"/>
    </location>
</feature>
<dbReference type="GO" id="GO:0005886">
    <property type="term" value="C:plasma membrane"/>
    <property type="evidence" value="ECO:0007669"/>
    <property type="project" value="InterPro"/>
</dbReference>
<dbReference type="InterPro" id="IPR010209">
    <property type="entry name" value="Ion_transpt_RnfG/RsxG"/>
</dbReference>
<keyword evidence="2" id="KW-0597">Phosphoprotein</keyword>
<protein>
    <submittedName>
        <fullName evidence="8">RnfABCDGE type electron transport complex subunit G</fullName>
    </submittedName>
</protein>
<dbReference type="EMBL" id="JAHLFG010000080">
    <property type="protein sequence ID" value="MBU3827286.1"/>
    <property type="molecule type" value="Genomic_DNA"/>
</dbReference>
<keyword evidence="1" id="KW-0813">Transport</keyword>
<dbReference type="GO" id="GO:0022900">
    <property type="term" value="P:electron transport chain"/>
    <property type="evidence" value="ECO:0007669"/>
    <property type="project" value="InterPro"/>
</dbReference>
<reference evidence="8" key="1">
    <citation type="journal article" date="2021" name="PeerJ">
        <title>Extensive microbial diversity within the chicken gut microbiome revealed by metagenomics and culture.</title>
        <authorList>
            <person name="Gilroy R."/>
            <person name="Ravi A."/>
            <person name="Getino M."/>
            <person name="Pursley I."/>
            <person name="Horton D.L."/>
            <person name="Alikhan N.F."/>
            <person name="Baker D."/>
            <person name="Gharbi K."/>
            <person name="Hall N."/>
            <person name="Watson M."/>
            <person name="Adriaenssens E.M."/>
            <person name="Foster-Nyarko E."/>
            <person name="Jarju S."/>
            <person name="Secka A."/>
            <person name="Antonio M."/>
            <person name="Oren A."/>
            <person name="Chaudhuri R.R."/>
            <person name="La Ragione R."/>
            <person name="Hildebrand F."/>
            <person name="Pallen M.J."/>
        </authorList>
    </citation>
    <scope>NUCLEOTIDE SEQUENCE</scope>
    <source>
        <strain evidence="8">687</strain>
    </source>
</reference>
<dbReference type="Pfam" id="PF04205">
    <property type="entry name" value="FMN_bind"/>
    <property type="match status" value="1"/>
</dbReference>
<reference evidence="8" key="2">
    <citation type="submission" date="2021-04" db="EMBL/GenBank/DDBJ databases">
        <authorList>
            <person name="Gilroy R."/>
        </authorList>
    </citation>
    <scope>NUCLEOTIDE SEQUENCE</scope>
    <source>
        <strain evidence="8">687</strain>
    </source>
</reference>
<comment type="caution">
    <text evidence="8">The sequence shown here is derived from an EMBL/GenBank/DDBJ whole genome shotgun (WGS) entry which is preliminary data.</text>
</comment>